<accession>R1GI14</accession>
<name>R1GI14_BOTPV</name>
<feature type="coiled-coil region" evidence="1">
    <location>
        <begin position="43"/>
        <end position="74"/>
    </location>
</feature>
<protein>
    <submittedName>
        <fullName evidence="3">Uncharacterized protein</fullName>
    </submittedName>
</protein>
<dbReference type="Proteomes" id="UP000013521">
    <property type="component" value="Unassembled WGS sequence"/>
</dbReference>
<keyword evidence="1" id="KW-0175">Coiled coil</keyword>
<feature type="region of interest" description="Disordered" evidence="2">
    <location>
        <begin position="175"/>
        <end position="320"/>
    </location>
</feature>
<evidence type="ECO:0000256" key="1">
    <source>
        <dbReference type="SAM" id="Coils"/>
    </source>
</evidence>
<feature type="region of interest" description="Disordered" evidence="2">
    <location>
        <begin position="1"/>
        <end position="39"/>
    </location>
</feature>
<feature type="compositionally biased region" description="Gly residues" evidence="2">
    <location>
        <begin position="280"/>
        <end position="290"/>
    </location>
</feature>
<evidence type="ECO:0000313" key="3">
    <source>
        <dbReference type="EMBL" id="EOD47926.1"/>
    </source>
</evidence>
<proteinExistence type="predicted"/>
<organism evidence="3 4">
    <name type="scientific">Botryosphaeria parva (strain UCR-NP2)</name>
    <name type="common">Grapevine canker fungus</name>
    <name type="synonym">Neofusicoccum parvum</name>
    <dbReference type="NCBI Taxonomy" id="1287680"/>
    <lineage>
        <taxon>Eukaryota</taxon>
        <taxon>Fungi</taxon>
        <taxon>Dikarya</taxon>
        <taxon>Ascomycota</taxon>
        <taxon>Pezizomycotina</taxon>
        <taxon>Dothideomycetes</taxon>
        <taxon>Dothideomycetes incertae sedis</taxon>
        <taxon>Botryosphaeriales</taxon>
        <taxon>Botryosphaeriaceae</taxon>
        <taxon>Neofusicoccum</taxon>
    </lineage>
</organism>
<gene>
    <name evidence="3" type="ORF">UCRNP2_5338</name>
</gene>
<reference evidence="4" key="1">
    <citation type="journal article" date="2013" name="Genome Announc.">
        <title>Draft genome sequence of Neofusicoccum parvum isolate UCR-NP2, a fungal vascular pathogen associated with grapevine cankers.</title>
        <authorList>
            <person name="Blanco-Ulate B."/>
            <person name="Rolshausen P."/>
            <person name="Cantu D."/>
        </authorList>
    </citation>
    <scope>NUCLEOTIDE SEQUENCE [LARGE SCALE GENOMIC DNA]</scope>
    <source>
        <strain evidence="4">UCR-NP2</strain>
    </source>
</reference>
<evidence type="ECO:0000313" key="4">
    <source>
        <dbReference type="Proteomes" id="UP000013521"/>
    </source>
</evidence>
<sequence length="320" mass="34885">MFRLLASALREEQPPAQQQEPAEPPSPLAAARPGSPRLQVEHARRLEEELAIARADLADQRGAYEARLADQKEKLTAKLDSQRDVYESKTRRLEARNAWLEDTVGQLTDEKRWLAKRNEALEAAEKRLDARVGELEEQVFELKAEGWALRQENADYRVDFDGVIGEVARLQRAAEKMAERARRALTMPKAKEARSPDAGAGADAEGEQVTPRGKRIEGPDGSLSGETLGTGPRPRERGRPEVNSQAGCVDPRSVEALRTLGASRNASPTPERGQQRRLGGEGVCAGGGVAAGSSSAENVTVRPSRKRQRTESDPDSGMAA</sequence>
<dbReference type="HOGENOM" id="CLU_868764_0_0_1"/>
<dbReference type="KEGG" id="npa:UCRNP2_5338"/>
<evidence type="ECO:0000256" key="2">
    <source>
        <dbReference type="SAM" id="MobiDB-lite"/>
    </source>
</evidence>
<feature type="coiled-coil region" evidence="1">
    <location>
        <begin position="118"/>
        <end position="145"/>
    </location>
</feature>
<dbReference type="EMBL" id="KB916269">
    <property type="protein sequence ID" value="EOD47926.1"/>
    <property type="molecule type" value="Genomic_DNA"/>
</dbReference>
<dbReference type="OrthoDB" id="3937751at2759"/>
<dbReference type="AlphaFoldDB" id="R1GI14"/>